<evidence type="ECO:0000313" key="5">
    <source>
        <dbReference type="Proteomes" id="UP000317410"/>
    </source>
</evidence>
<dbReference type="Gene3D" id="3.10.620.30">
    <property type="match status" value="1"/>
</dbReference>
<feature type="transmembrane region" description="Helical" evidence="2">
    <location>
        <begin position="29"/>
        <end position="50"/>
    </location>
</feature>
<feature type="transmembrane region" description="Helical" evidence="2">
    <location>
        <begin position="615"/>
        <end position="635"/>
    </location>
</feature>
<gene>
    <name evidence="4" type="ORF">MLI01_04760</name>
</gene>
<feature type="transmembrane region" description="Helical" evidence="2">
    <location>
        <begin position="150"/>
        <end position="170"/>
    </location>
</feature>
<dbReference type="Pfam" id="PF01841">
    <property type="entry name" value="Transglut_core"/>
    <property type="match status" value="1"/>
</dbReference>
<keyword evidence="2" id="KW-0812">Transmembrane</keyword>
<proteinExistence type="predicted"/>
<evidence type="ECO:0000256" key="1">
    <source>
        <dbReference type="SAM" id="MobiDB-lite"/>
    </source>
</evidence>
<protein>
    <submittedName>
        <fullName evidence="4">Transglutaminase</fullName>
    </submittedName>
</protein>
<dbReference type="PANTHER" id="PTHR42736">
    <property type="entry name" value="PROTEIN-GLUTAMINE GAMMA-GLUTAMYLTRANSFERASE"/>
    <property type="match status" value="1"/>
</dbReference>
<keyword evidence="2" id="KW-0472">Membrane</keyword>
<evidence type="ECO:0000256" key="2">
    <source>
        <dbReference type="SAM" id="Phobius"/>
    </source>
</evidence>
<dbReference type="InterPro" id="IPR038765">
    <property type="entry name" value="Papain-like_cys_pep_sf"/>
</dbReference>
<reference evidence="4 5" key="1">
    <citation type="submission" date="2019-06" db="EMBL/GenBank/DDBJ databases">
        <title>Whole genome shotgun sequence of Microbacterium liquefaciens NBRC 15037.</title>
        <authorList>
            <person name="Hosoyama A."/>
            <person name="Uohara A."/>
            <person name="Ohji S."/>
            <person name="Ichikawa N."/>
        </authorList>
    </citation>
    <scope>NUCLEOTIDE SEQUENCE [LARGE SCALE GENOMIC DNA]</scope>
    <source>
        <strain evidence="4 5">NBRC 15037</strain>
    </source>
</reference>
<organism evidence="4 5">
    <name type="scientific">Microbacterium maritypicum</name>
    <name type="common">Microbacterium liquefaciens</name>
    <dbReference type="NCBI Taxonomy" id="33918"/>
    <lineage>
        <taxon>Bacteria</taxon>
        <taxon>Bacillati</taxon>
        <taxon>Actinomycetota</taxon>
        <taxon>Actinomycetes</taxon>
        <taxon>Micrococcales</taxon>
        <taxon>Microbacteriaceae</taxon>
        <taxon>Microbacterium</taxon>
    </lineage>
</organism>
<dbReference type="PANTHER" id="PTHR42736:SF1">
    <property type="entry name" value="PROTEIN-GLUTAMINE GAMMA-GLUTAMYLTRANSFERASE"/>
    <property type="match status" value="1"/>
</dbReference>
<feature type="region of interest" description="Disordered" evidence="1">
    <location>
        <begin position="557"/>
        <end position="609"/>
    </location>
</feature>
<comment type="caution">
    <text evidence="4">The sequence shown here is derived from an EMBL/GenBank/DDBJ whole genome shotgun (WGS) entry which is preliminary data.</text>
</comment>
<evidence type="ECO:0000313" key="4">
    <source>
        <dbReference type="EMBL" id="GEC74331.1"/>
    </source>
</evidence>
<dbReference type="AlphaFoldDB" id="A0A4Y4B1E3"/>
<dbReference type="InterPro" id="IPR052901">
    <property type="entry name" value="Bact_TGase-like"/>
</dbReference>
<feature type="transmembrane region" description="Helical" evidence="2">
    <location>
        <begin position="229"/>
        <end position="250"/>
    </location>
</feature>
<accession>A0A4Y4B1E3</accession>
<dbReference type="EMBL" id="BJNQ01000002">
    <property type="protein sequence ID" value="GEC74331.1"/>
    <property type="molecule type" value="Genomic_DNA"/>
</dbReference>
<feature type="transmembrane region" description="Helical" evidence="2">
    <location>
        <begin position="175"/>
        <end position="193"/>
    </location>
</feature>
<dbReference type="Proteomes" id="UP000317410">
    <property type="component" value="Unassembled WGS sequence"/>
</dbReference>
<dbReference type="InterPro" id="IPR021878">
    <property type="entry name" value="TgpA_N"/>
</dbReference>
<dbReference type="InterPro" id="IPR002931">
    <property type="entry name" value="Transglutaminase-like"/>
</dbReference>
<sequence>MFRAEQAPPAAPAAVRRPAFWHRDHEEPAGVVGTGALAATAALVAMWPFTSVIAPGAWSFTVIAVIVAVAGIGMLMRHLLRRRAEWVQDLATLATQVVVAVAVVTLLIAGDTALFGIIPTSATLTLFGVLGASAVEAVVFGSAPLDPSPGLAAAMGIGFAVVAILLDHLVTHRSAVLAVLLTGAVGAVPMIVTLGETNVVWFVLFGAVALLVFRHTARRHPESPRRSSASVAVAIGAAAMATTIAVAPMLPVSTSLAGTGVGVTVDASLRLGDDLRQPNPVEVLTVAAKGETAPYLRLTTLSRFDGRVWQPDDGDLQSQDDGFGPPEWGEDITTEEQTTSIRVLRMSSSWLPVPYPATTVQGLSNAWRIAPENRTLYSRGADAVGNDYTVTSSRLLPTLEQIRAIDTAAPVVDPDAEPVELPGIIGELATEVTAAASTDYDRLIALQNWFRSQFAYSLETPVEEGFDGTGAEAVAEFLDARSGYCVHFAGAFALMAESLGMQVRIVVGYLPGSLTDEKRGSESVFSVTSDRLHSWPEVLFPGVGWVPFEPTASLGVPTAFRPGATQGSGSGTPSAPAPTTAPQAEQTSGPEVDRNDAGGDSASGGELRRLDPTPVALTTLGVVVLLLLPALIRLAERRARLSRARRGDPAAAWAELRDTLIDLQIPVTDADTPRVRAAGLARQNGVDAHAMRRLTDAVERSNYARSGEASDDLAEPLGEVLASLRQSADRATRVRAVLVPRSLYAPRAAEPGMTA</sequence>
<dbReference type="RefSeq" id="WP_141385815.1">
    <property type="nucleotide sequence ID" value="NZ_BJNQ01000002.1"/>
</dbReference>
<keyword evidence="2" id="KW-1133">Transmembrane helix</keyword>
<dbReference type="SUPFAM" id="SSF54001">
    <property type="entry name" value="Cysteine proteinases"/>
    <property type="match status" value="1"/>
</dbReference>
<dbReference type="SMART" id="SM00460">
    <property type="entry name" value="TGc"/>
    <property type="match status" value="1"/>
</dbReference>
<feature type="transmembrane region" description="Helical" evidence="2">
    <location>
        <begin position="199"/>
        <end position="217"/>
    </location>
</feature>
<feature type="compositionally biased region" description="Low complexity" evidence="1">
    <location>
        <begin position="562"/>
        <end position="588"/>
    </location>
</feature>
<dbReference type="Pfam" id="PF11992">
    <property type="entry name" value="TgpA_N"/>
    <property type="match status" value="1"/>
</dbReference>
<name>A0A4Y4B1E3_MICMQ</name>
<feature type="transmembrane region" description="Helical" evidence="2">
    <location>
        <begin position="56"/>
        <end position="76"/>
    </location>
</feature>
<evidence type="ECO:0000259" key="3">
    <source>
        <dbReference type="SMART" id="SM00460"/>
    </source>
</evidence>
<feature type="transmembrane region" description="Helical" evidence="2">
    <location>
        <begin position="97"/>
        <end position="130"/>
    </location>
</feature>
<feature type="domain" description="Transglutaminase-like" evidence="3">
    <location>
        <begin position="477"/>
        <end position="552"/>
    </location>
</feature>